<feature type="transmembrane region" description="Helical" evidence="1">
    <location>
        <begin position="53"/>
        <end position="70"/>
    </location>
</feature>
<sequence length="73" mass="7645">MNPLRILGLILIFAGLLALALGHVSVTSSTHQIKIGPVELAVKEKRDIELPVWAGIGAIVVGGVLVVLGGRKR</sequence>
<proteinExistence type="predicted"/>
<accession>A0ABT8SCF2</accession>
<name>A0ABT8SCF2_9BURK</name>
<organism evidence="2 3">
    <name type="scientific">Variovorax ginsengisoli</name>
    <dbReference type="NCBI Taxonomy" id="363844"/>
    <lineage>
        <taxon>Bacteria</taxon>
        <taxon>Pseudomonadati</taxon>
        <taxon>Pseudomonadota</taxon>
        <taxon>Betaproteobacteria</taxon>
        <taxon>Burkholderiales</taxon>
        <taxon>Comamonadaceae</taxon>
        <taxon>Variovorax</taxon>
    </lineage>
</organism>
<evidence type="ECO:0000313" key="3">
    <source>
        <dbReference type="Proteomes" id="UP001169027"/>
    </source>
</evidence>
<protein>
    <recommendedName>
        <fullName evidence="4">DUF3185 domain-containing protein</fullName>
    </recommendedName>
</protein>
<gene>
    <name evidence="2" type="ORF">Q2T77_22730</name>
</gene>
<dbReference type="Proteomes" id="UP001169027">
    <property type="component" value="Unassembled WGS sequence"/>
</dbReference>
<dbReference type="EMBL" id="JAUKVY010000017">
    <property type="protein sequence ID" value="MDO1535116.1"/>
    <property type="molecule type" value="Genomic_DNA"/>
</dbReference>
<reference evidence="2" key="1">
    <citation type="submission" date="2023-06" db="EMBL/GenBank/DDBJ databases">
        <authorList>
            <person name="Jiang Y."/>
            <person name="Liu Q."/>
        </authorList>
    </citation>
    <scope>NUCLEOTIDE SEQUENCE</scope>
    <source>
        <strain evidence="2">CGMCC 1.12090</strain>
    </source>
</reference>
<keyword evidence="1" id="KW-0472">Membrane</keyword>
<keyword evidence="1" id="KW-0812">Transmembrane</keyword>
<evidence type="ECO:0008006" key="4">
    <source>
        <dbReference type="Google" id="ProtNLM"/>
    </source>
</evidence>
<evidence type="ECO:0000313" key="2">
    <source>
        <dbReference type="EMBL" id="MDO1535116.1"/>
    </source>
</evidence>
<keyword evidence="1" id="KW-1133">Transmembrane helix</keyword>
<evidence type="ECO:0000256" key="1">
    <source>
        <dbReference type="SAM" id="Phobius"/>
    </source>
</evidence>
<dbReference type="RefSeq" id="WP_301812826.1">
    <property type="nucleotide sequence ID" value="NZ_JAUJZH010000017.1"/>
</dbReference>
<keyword evidence="3" id="KW-1185">Reference proteome</keyword>
<comment type="caution">
    <text evidence="2">The sequence shown here is derived from an EMBL/GenBank/DDBJ whole genome shotgun (WGS) entry which is preliminary data.</text>
</comment>